<dbReference type="SUPFAM" id="SSF56112">
    <property type="entry name" value="Protein kinase-like (PK-like)"/>
    <property type="match status" value="1"/>
</dbReference>
<comment type="caution">
    <text evidence="2">The sequence shown here is derived from an EMBL/GenBank/DDBJ whole genome shotgun (WGS) entry which is preliminary data.</text>
</comment>
<evidence type="ECO:0000313" key="3">
    <source>
        <dbReference type="Proteomes" id="UP000759256"/>
    </source>
</evidence>
<dbReference type="InterPro" id="IPR025877">
    <property type="entry name" value="MobA-like_NTP_Trfase"/>
</dbReference>
<dbReference type="CDD" id="cd05151">
    <property type="entry name" value="ChoK-like"/>
    <property type="match status" value="1"/>
</dbReference>
<accession>A0A921IBP4</accession>
<dbReference type="Pfam" id="PF12804">
    <property type="entry name" value="NTP_transf_3"/>
    <property type="match status" value="1"/>
</dbReference>
<name>A0A921IBP4_9LACO</name>
<dbReference type="SUPFAM" id="SSF53448">
    <property type="entry name" value="Nucleotide-diphospho-sugar transferases"/>
    <property type="match status" value="1"/>
</dbReference>
<sequence length="594" mass="70198">MFKNIKKEFYMNKDEFEVLQLINSRNINNQRALSKISNFSLGKTNKLINNLIMKMYLTEDFMITDAGEKLFEENKVKNAIILAAGYGMRMAPINNEIPKALLNIKGEVLIERIIQQLHERQIHDIDIVVGFMKEKFEYLIDKFGVNLIVNSEYDRKNNLSSLNLDNSKISSTYIVPGDIWFRTNPFRNSEFYSWYMVSNELKNNQYYKASKTGKLLLTQDNELGNKAIGVAFISKKDSNDIQSNLEKLNKNVRNDSEFWEKSLIQKGKLLTSARVYPREDFAEIDTYEQLLELDRNSDHLDNEAIGIIQSTFSVDKDEIHNIKTLKKGMTNRSFVFSCKNQRYIMRIPGEGTDELINREHEYEVYKTIKDYHVGEEILYFNKENGFKITKFIDNARNCDAQNWNEVKKCMQFLKKFHNLKLKVSHEFNLMEQVNFYEGLRKSNSMYDDYDSTKKNILELYRFINECKPEYCLTHIDANPDNFIIKSDNKILLIDWEYAGMQDPHLDIAMFGIYSLYNEDEMDKLIDIYFDGKYDLKDRAKIYSYIAISGLLWSNWCEYKRELGVDFGEYSLRQYRYAKDYYRKAKLLMGEINNE</sequence>
<dbReference type="Pfam" id="PF01633">
    <property type="entry name" value="Choline_kinase"/>
    <property type="match status" value="1"/>
</dbReference>
<proteinExistence type="predicted"/>
<gene>
    <name evidence="2" type="ORF">K8V06_01350</name>
</gene>
<dbReference type="Gene3D" id="3.90.1200.10">
    <property type="match status" value="1"/>
</dbReference>
<dbReference type="Proteomes" id="UP000759256">
    <property type="component" value="Unassembled WGS sequence"/>
</dbReference>
<dbReference type="GO" id="GO:0016779">
    <property type="term" value="F:nucleotidyltransferase activity"/>
    <property type="evidence" value="ECO:0007669"/>
    <property type="project" value="UniProtKB-ARBA"/>
</dbReference>
<dbReference type="AlphaFoldDB" id="A0A921IBP4"/>
<dbReference type="InterPro" id="IPR052077">
    <property type="entry name" value="CcrZ_PhaseVar_Mediator"/>
</dbReference>
<dbReference type="PANTHER" id="PTHR40086:SF1">
    <property type="entry name" value="CELL CYCLE REGULATOR CCRZ"/>
    <property type="match status" value="1"/>
</dbReference>
<evidence type="ECO:0000259" key="1">
    <source>
        <dbReference type="Pfam" id="PF12804"/>
    </source>
</evidence>
<organism evidence="2 3">
    <name type="scientific">Ligilactobacillus salivarius</name>
    <dbReference type="NCBI Taxonomy" id="1624"/>
    <lineage>
        <taxon>Bacteria</taxon>
        <taxon>Bacillati</taxon>
        <taxon>Bacillota</taxon>
        <taxon>Bacilli</taxon>
        <taxon>Lactobacillales</taxon>
        <taxon>Lactobacillaceae</taxon>
        <taxon>Ligilactobacillus</taxon>
    </lineage>
</organism>
<dbReference type="InterPro" id="IPR029044">
    <property type="entry name" value="Nucleotide-diphossugar_trans"/>
</dbReference>
<dbReference type="PANTHER" id="PTHR40086">
    <property type="entry name" value="PHOSPHOTRANSFERASE YTMP-RELATED"/>
    <property type="match status" value="1"/>
</dbReference>
<dbReference type="Gene3D" id="3.30.200.20">
    <property type="entry name" value="Phosphorylase Kinase, domain 1"/>
    <property type="match status" value="1"/>
</dbReference>
<dbReference type="EMBL" id="DYVK01000016">
    <property type="protein sequence ID" value="HJG14775.1"/>
    <property type="molecule type" value="Genomic_DNA"/>
</dbReference>
<protein>
    <submittedName>
        <fullName evidence="2">Phosphotransferase</fullName>
    </submittedName>
</protein>
<feature type="domain" description="MobA-like NTP transferase" evidence="1">
    <location>
        <begin position="79"/>
        <end position="163"/>
    </location>
</feature>
<reference evidence="2" key="1">
    <citation type="journal article" date="2021" name="PeerJ">
        <title>Extensive microbial diversity within the chicken gut microbiome revealed by metagenomics and culture.</title>
        <authorList>
            <person name="Gilroy R."/>
            <person name="Ravi A."/>
            <person name="Getino M."/>
            <person name="Pursley I."/>
            <person name="Horton D.L."/>
            <person name="Alikhan N.F."/>
            <person name="Baker D."/>
            <person name="Gharbi K."/>
            <person name="Hall N."/>
            <person name="Watson M."/>
            <person name="Adriaenssens E.M."/>
            <person name="Foster-Nyarko E."/>
            <person name="Jarju S."/>
            <person name="Secka A."/>
            <person name="Antonio M."/>
            <person name="Oren A."/>
            <person name="Chaudhuri R.R."/>
            <person name="La Ragione R."/>
            <person name="Hildebrand F."/>
            <person name="Pallen M.J."/>
        </authorList>
    </citation>
    <scope>NUCLEOTIDE SEQUENCE</scope>
    <source>
        <strain evidence="2">CHK189-29639</strain>
    </source>
</reference>
<evidence type="ECO:0000313" key="2">
    <source>
        <dbReference type="EMBL" id="HJG14775.1"/>
    </source>
</evidence>
<dbReference type="Gene3D" id="3.90.550.10">
    <property type="entry name" value="Spore Coat Polysaccharide Biosynthesis Protein SpsA, Chain A"/>
    <property type="match status" value="1"/>
</dbReference>
<dbReference type="InterPro" id="IPR011009">
    <property type="entry name" value="Kinase-like_dom_sf"/>
</dbReference>
<reference evidence="2" key="2">
    <citation type="submission" date="2021-09" db="EMBL/GenBank/DDBJ databases">
        <authorList>
            <person name="Gilroy R."/>
        </authorList>
    </citation>
    <scope>NUCLEOTIDE SEQUENCE</scope>
    <source>
        <strain evidence="2">CHK189-29639</strain>
    </source>
</reference>